<name>A0A388MCG8_CHABU</name>
<feature type="compositionally biased region" description="Basic and acidic residues" evidence="1">
    <location>
        <begin position="248"/>
        <end position="267"/>
    </location>
</feature>
<proteinExistence type="predicted"/>
<reference evidence="2 3" key="1">
    <citation type="journal article" date="2018" name="Cell">
        <title>The Chara Genome: Secondary Complexity and Implications for Plant Terrestrialization.</title>
        <authorList>
            <person name="Nishiyama T."/>
            <person name="Sakayama H."/>
            <person name="Vries J.D."/>
            <person name="Buschmann H."/>
            <person name="Saint-Marcoux D."/>
            <person name="Ullrich K.K."/>
            <person name="Haas F.B."/>
            <person name="Vanderstraeten L."/>
            <person name="Becker D."/>
            <person name="Lang D."/>
            <person name="Vosolsobe S."/>
            <person name="Rombauts S."/>
            <person name="Wilhelmsson P.K.I."/>
            <person name="Janitza P."/>
            <person name="Kern R."/>
            <person name="Heyl A."/>
            <person name="Rumpler F."/>
            <person name="Villalobos L.I.A.C."/>
            <person name="Clay J.M."/>
            <person name="Skokan R."/>
            <person name="Toyoda A."/>
            <person name="Suzuki Y."/>
            <person name="Kagoshima H."/>
            <person name="Schijlen E."/>
            <person name="Tajeshwar N."/>
            <person name="Catarino B."/>
            <person name="Hetherington A.J."/>
            <person name="Saltykova A."/>
            <person name="Bonnot C."/>
            <person name="Breuninger H."/>
            <person name="Symeonidi A."/>
            <person name="Radhakrishnan G.V."/>
            <person name="Van Nieuwerburgh F."/>
            <person name="Deforce D."/>
            <person name="Chang C."/>
            <person name="Karol K.G."/>
            <person name="Hedrich R."/>
            <person name="Ulvskov P."/>
            <person name="Glockner G."/>
            <person name="Delwiche C.F."/>
            <person name="Petrasek J."/>
            <person name="Van de Peer Y."/>
            <person name="Friml J."/>
            <person name="Beilby M."/>
            <person name="Dolan L."/>
            <person name="Kohara Y."/>
            <person name="Sugano S."/>
            <person name="Fujiyama A."/>
            <person name="Delaux P.-M."/>
            <person name="Quint M."/>
            <person name="TheiBen G."/>
            <person name="Hagemann M."/>
            <person name="Harholt J."/>
            <person name="Dunand C."/>
            <person name="Zachgo S."/>
            <person name="Langdale J."/>
            <person name="Maumus F."/>
            <person name="Straeten D.V.D."/>
            <person name="Gould S.B."/>
            <person name="Rensing S.A."/>
        </authorList>
    </citation>
    <scope>NUCLEOTIDE SEQUENCE [LARGE SCALE GENOMIC DNA]</scope>
    <source>
        <strain evidence="2 3">S276</strain>
    </source>
</reference>
<evidence type="ECO:0000256" key="1">
    <source>
        <dbReference type="SAM" id="MobiDB-lite"/>
    </source>
</evidence>
<sequence length="384" mass="43385">MKKDMTVDPSSKQKQGYKEALMKDKEKAGRSEDKDTDQGKMKDKEEEGSSKQTSSDEVKEENPRNDLRKGLEGKGKKRKGRTEKGRPNQKWTAKGKGKKEGEKEEKEGPPGLDDQKDEENINQAEDKELEGREKEEERGQKLEAENQGEEEIHKSPLVPTLSKEAAEILDDCAKKIAEAKMGFPEYVEVSGAVKQSEEFPSIETVPIIETVTSEETKSEDMEVVEAAEILFKARAARKKQAPRKGKKGLQETGKRRAGWEGGNENRHTGGSYPENPPVKKGKLNVNGIVFRKSYRDARPDSASSVENTKKKRQMKRGDVQWDLSFAAPMTTLSTNDKEEKKPVERLVPLICVNSQQGPKVLTQVAEDESLKFPYVRHSRRMKRW</sequence>
<protein>
    <submittedName>
        <fullName evidence="2">Uncharacterized protein</fullName>
    </submittedName>
</protein>
<dbReference type="EMBL" id="BFEA01001008">
    <property type="protein sequence ID" value="GBG92159.1"/>
    <property type="molecule type" value="Genomic_DNA"/>
</dbReference>
<accession>A0A388MCG8</accession>
<feature type="region of interest" description="Disordered" evidence="1">
    <location>
        <begin position="235"/>
        <end position="282"/>
    </location>
</feature>
<dbReference type="Proteomes" id="UP000265515">
    <property type="component" value="Unassembled WGS sequence"/>
</dbReference>
<dbReference type="AlphaFoldDB" id="A0A388MCG8"/>
<feature type="compositionally biased region" description="Basic and acidic residues" evidence="1">
    <location>
        <begin position="124"/>
        <end position="154"/>
    </location>
</feature>
<gene>
    <name evidence="2" type="ORF">CBR_g54510</name>
</gene>
<feature type="compositionally biased region" description="Basic residues" evidence="1">
    <location>
        <begin position="235"/>
        <end position="247"/>
    </location>
</feature>
<evidence type="ECO:0000313" key="3">
    <source>
        <dbReference type="Proteomes" id="UP000265515"/>
    </source>
</evidence>
<feature type="region of interest" description="Disordered" evidence="1">
    <location>
        <begin position="1"/>
        <end position="159"/>
    </location>
</feature>
<dbReference type="Gramene" id="GBG92159">
    <property type="protein sequence ID" value="GBG92159"/>
    <property type="gene ID" value="CBR_g54510"/>
</dbReference>
<keyword evidence="3" id="KW-1185">Reference proteome</keyword>
<feature type="compositionally biased region" description="Basic and acidic residues" evidence="1">
    <location>
        <begin position="16"/>
        <end position="74"/>
    </location>
</feature>
<evidence type="ECO:0000313" key="2">
    <source>
        <dbReference type="EMBL" id="GBG92159.1"/>
    </source>
</evidence>
<feature type="region of interest" description="Disordered" evidence="1">
    <location>
        <begin position="296"/>
        <end position="316"/>
    </location>
</feature>
<comment type="caution">
    <text evidence="2">The sequence shown here is derived from an EMBL/GenBank/DDBJ whole genome shotgun (WGS) entry which is preliminary data.</text>
</comment>
<organism evidence="2 3">
    <name type="scientific">Chara braunii</name>
    <name type="common">Braun's stonewort</name>
    <dbReference type="NCBI Taxonomy" id="69332"/>
    <lineage>
        <taxon>Eukaryota</taxon>
        <taxon>Viridiplantae</taxon>
        <taxon>Streptophyta</taxon>
        <taxon>Charophyceae</taxon>
        <taxon>Charales</taxon>
        <taxon>Characeae</taxon>
        <taxon>Chara</taxon>
    </lineage>
</organism>
<feature type="compositionally biased region" description="Basic and acidic residues" evidence="1">
    <location>
        <begin position="98"/>
        <end position="108"/>
    </location>
</feature>